<evidence type="ECO:0000256" key="1">
    <source>
        <dbReference type="ARBA" id="ARBA00004141"/>
    </source>
</evidence>
<reference evidence="6 7" key="1">
    <citation type="journal article" date="2011" name="EMBO J.">
        <title>Structural diversity of bacterial flagellar motors.</title>
        <authorList>
            <person name="Chen S."/>
            <person name="Beeby M."/>
            <person name="Murphy G.E."/>
            <person name="Leadbetter J.R."/>
            <person name="Hendrixson D.R."/>
            <person name="Briegel A."/>
            <person name="Li Z."/>
            <person name="Shi J."/>
            <person name="Tocheva E.I."/>
            <person name="Muller A."/>
            <person name="Dobro M.J."/>
            <person name="Jensen G.J."/>
        </authorList>
    </citation>
    <scope>NUCLEOTIDE SEQUENCE [LARGE SCALE GENOMIC DNA]</scope>
    <source>
        <strain evidence="6 7">DSM 6540</strain>
    </source>
</reference>
<evidence type="ECO:0008006" key="8">
    <source>
        <dbReference type="Google" id="ProtNLM"/>
    </source>
</evidence>
<gene>
    <name evidence="6" type="ORF">ALO_05615</name>
</gene>
<comment type="caution">
    <text evidence="6">The sequence shown here is derived from an EMBL/GenBank/DDBJ whole genome shotgun (WGS) entry which is preliminary data.</text>
</comment>
<dbReference type="InterPro" id="IPR019109">
    <property type="entry name" value="MamF_MmsF"/>
</dbReference>
<dbReference type="AlphaFoldDB" id="F7NGD9"/>
<keyword evidence="3 5" id="KW-1133">Transmembrane helix</keyword>
<keyword evidence="2 5" id="KW-0812">Transmembrane</keyword>
<accession>F7NGD9</accession>
<organism evidence="6 7">
    <name type="scientific">Acetonema longum DSM 6540</name>
    <dbReference type="NCBI Taxonomy" id="1009370"/>
    <lineage>
        <taxon>Bacteria</taxon>
        <taxon>Bacillati</taxon>
        <taxon>Bacillota</taxon>
        <taxon>Negativicutes</taxon>
        <taxon>Acetonemataceae</taxon>
        <taxon>Acetonema</taxon>
    </lineage>
</organism>
<keyword evidence="7" id="KW-1185">Reference proteome</keyword>
<dbReference type="OrthoDB" id="9808930at2"/>
<feature type="transmembrane region" description="Helical" evidence="5">
    <location>
        <begin position="75"/>
        <end position="99"/>
    </location>
</feature>
<feature type="transmembrane region" description="Helical" evidence="5">
    <location>
        <begin position="12"/>
        <end position="36"/>
    </location>
</feature>
<feature type="transmembrane region" description="Helical" evidence="5">
    <location>
        <begin position="48"/>
        <end position="69"/>
    </location>
</feature>
<dbReference type="STRING" id="1009370.ALO_05615"/>
<dbReference type="EMBL" id="AFGF01000042">
    <property type="protein sequence ID" value="EGO64894.1"/>
    <property type="molecule type" value="Genomic_DNA"/>
</dbReference>
<keyword evidence="4 5" id="KW-0472">Membrane</keyword>
<dbReference type="Proteomes" id="UP000003240">
    <property type="component" value="Unassembled WGS sequence"/>
</dbReference>
<evidence type="ECO:0000313" key="7">
    <source>
        <dbReference type="Proteomes" id="UP000003240"/>
    </source>
</evidence>
<dbReference type="Pfam" id="PF09685">
    <property type="entry name" value="MamF_MmsF"/>
    <property type="match status" value="1"/>
</dbReference>
<evidence type="ECO:0000256" key="2">
    <source>
        <dbReference type="ARBA" id="ARBA00022692"/>
    </source>
</evidence>
<evidence type="ECO:0000313" key="6">
    <source>
        <dbReference type="EMBL" id="EGO64894.1"/>
    </source>
</evidence>
<protein>
    <recommendedName>
        <fullName evidence="8">DUF4870 domain-containing protein</fullName>
    </recommendedName>
</protein>
<evidence type="ECO:0000256" key="5">
    <source>
        <dbReference type="SAM" id="Phobius"/>
    </source>
</evidence>
<dbReference type="eggNOG" id="COG3296">
    <property type="taxonomic scope" value="Bacteria"/>
</dbReference>
<evidence type="ECO:0000256" key="4">
    <source>
        <dbReference type="ARBA" id="ARBA00023136"/>
    </source>
</evidence>
<sequence length="116" mass="12626">MPFVTTEQKLLAIVAHLAYFFGGLGFVIAPLAILIWKREDPFIYHHAKQALVVQGVLLIASLAVGLLSMLLVGLLLVPILVLAGIALVVTSLFAAYNALNGELYRYPLIQSLVDRL</sequence>
<proteinExistence type="predicted"/>
<name>F7NGD9_9FIRM</name>
<comment type="subcellular location">
    <subcellularLocation>
        <location evidence="1">Membrane</location>
        <topology evidence="1">Multi-pass membrane protein</topology>
    </subcellularLocation>
</comment>
<evidence type="ECO:0000256" key="3">
    <source>
        <dbReference type="ARBA" id="ARBA00022989"/>
    </source>
</evidence>